<feature type="domain" description="HTH merR-type" evidence="2">
    <location>
        <begin position="1"/>
        <end position="69"/>
    </location>
</feature>
<dbReference type="InterPro" id="IPR009061">
    <property type="entry name" value="DNA-bd_dom_put_sf"/>
</dbReference>
<dbReference type="PROSITE" id="PS00552">
    <property type="entry name" value="HTH_MERR_1"/>
    <property type="match status" value="1"/>
</dbReference>
<dbReference type="GO" id="GO:0003677">
    <property type="term" value="F:DNA binding"/>
    <property type="evidence" value="ECO:0007669"/>
    <property type="project" value="UniProtKB-KW"/>
</dbReference>
<sequence length="332" mass="35670">MLIGEVSQRSGVSTRMLRHYDSLGLVRPTGRTSGGYRAYSGNDIERIFHVECLRSLGLTLREIQRALDDPEFAPEALVSDLVRQAEQRIAREKELLTRLNRVTVAEPTDWADVLHVVKLLRALDSKHAALRQRAILSSSDGESLPAEILADAALSETDPNVAGAIEWALARAGDVGLERVAAGLQSEDVEVRLRAVSAIVAIESTASTEMLRGLLTDPDDNVRRRVALALGSRGCLDSGPALIDMVVSGANDVEAAELLGAMSSSDDVADGIVRALVNRLGSDAKPRARLRLAQALAEIPGSAAQEALTVMTRDVDRTVALTAESIMVKKLR</sequence>
<organism evidence="3 4">
    <name type="scientific">Hoyosella rhizosphaerae</name>
    <dbReference type="NCBI Taxonomy" id="1755582"/>
    <lineage>
        <taxon>Bacteria</taxon>
        <taxon>Bacillati</taxon>
        <taxon>Actinomycetota</taxon>
        <taxon>Actinomycetes</taxon>
        <taxon>Mycobacteriales</taxon>
        <taxon>Hoyosellaceae</taxon>
        <taxon>Hoyosella</taxon>
    </lineage>
</organism>
<evidence type="ECO:0000313" key="3">
    <source>
        <dbReference type="EMBL" id="GGC54909.1"/>
    </source>
</evidence>
<dbReference type="PRINTS" id="PR00040">
    <property type="entry name" value="HTHMERR"/>
</dbReference>
<evidence type="ECO:0000313" key="4">
    <source>
        <dbReference type="Proteomes" id="UP000641514"/>
    </source>
</evidence>
<dbReference type="InterPro" id="IPR000551">
    <property type="entry name" value="MerR-type_HTH_dom"/>
</dbReference>
<keyword evidence="1" id="KW-0238">DNA-binding</keyword>
<dbReference type="InterPro" id="IPR004155">
    <property type="entry name" value="PBS_lyase_HEAT"/>
</dbReference>
<dbReference type="PANTHER" id="PTHR30204:SF93">
    <property type="entry name" value="HTH MERR-TYPE DOMAIN-CONTAINING PROTEIN"/>
    <property type="match status" value="1"/>
</dbReference>
<proteinExistence type="predicted"/>
<dbReference type="SMART" id="SM00567">
    <property type="entry name" value="EZ_HEAT"/>
    <property type="match status" value="3"/>
</dbReference>
<dbReference type="SUPFAM" id="SSF48371">
    <property type="entry name" value="ARM repeat"/>
    <property type="match status" value="1"/>
</dbReference>
<dbReference type="InterPro" id="IPR016024">
    <property type="entry name" value="ARM-type_fold"/>
</dbReference>
<keyword evidence="4" id="KW-1185">Reference proteome</keyword>
<dbReference type="Gene3D" id="1.25.10.10">
    <property type="entry name" value="Leucine-rich Repeat Variant"/>
    <property type="match status" value="1"/>
</dbReference>
<dbReference type="InterPro" id="IPR047057">
    <property type="entry name" value="MerR_fam"/>
</dbReference>
<dbReference type="Pfam" id="PF13646">
    <property type="entry name" value="HEAT_2"/>
    <property type="match status" value="1"/>
</dbReference>
<dbReference type="Pfam" id="PF13411">
    <property type="entry name" value="MerR_1"/>
    <property type="match status" value="1"/>
</dbReference>
<dbReference type="SUPFAM" id="SSF46955">
    <property type="entry name" value="Putative DNA-binding domain"/>
    <property type="match status" value="1"/>
</dbReference>
<dbReference type="InterPro" id="IPR011989">
    <property type="entry name" value="ARM-like"/>
</dbReference>
<protein>
    <submittedName>
        <fullName evidence="3">Transcriptional regulator</fullName>
    </submittedName>
</protein>
<evidence type="ECO:0000256" key="1">
    <source>
        <dbReference type="ARBA" id="ARBA00023125"/>
    </source>
</evidence>
<dbReference type="SMART" id="SM00422">
    <property type="entry name" value="HTH_MERR"/>
    <property type="match status" value="1"/>
</dbReference>
<dbReference type="Proteomes" id="UP000641514">
    <property type="component" value="Unassembled WGS sequence"/>
</dbReference>
<name>A0A916TZW6_9ACTN</name>
<reference evidence="3" key="2">
    <citation type="submission" date="2020-09" db="EMBL/GenBank/DDBJ databases">
        <authorList>
            <person name="Sun Q."/>
            <person name="Zhou Y."/>
        </authorList>
    </citation>
    <scope>NUCLEOTIDE SEQUENCE</scope>
    <source>
        <strain evidence="3">CGMCC 1.15478</strain>
    </source>
</reference>
<dbReference type="RefSeq" id="WP_188670173.1">
    <property type="nucleotide sequence ID" value="NZ_BMJH01000001.1"/>
</dbReference>
<comment type="caution">
    <text evidence="3">The sequence shown here is derived from an EMBL/GenBank/DDBJ whole genome shotgun (WGS) entry which is preliminary data.</text>
</comment>
<reference evidence="3" key="1">
    <citation type="journal article" date="2014" name="Int. J. Syst. Evol. Microbiol.">
        <title>Complete genome sequence of Corynebacterium casei LMG S-19264T (=DSM 44701T), isolated from a smear-ripened cheese.</title>
        <authorList>
            <consortium name="US DOE Joint Genome Institute (JGI-PGF)"/>
            <person name="Walter F."/>
            <person name="Albersmeier A."/>
            <person name="Kalinowski J."/>
            <person name="Ruckert C."/>
        </authorList>
    </citation>
    <scope>NUCLEOTIDE SEQUENCE</scope>
    <source>
        <strain evidence="3">CGMCC 1.15478</strain>
    </source>
</reference>
<gene>
    <name evidence="3" type="ORF">GCM10011410_04110</name>
</gene>
<dbReference type="Gene3D" id="1.10.1660.10">
    <property type="match status" value="1"/>
</dbReference>
<dbReference type="PROSITE" id="PS50937">
    <property type="entry name" value="HTH_MERR_2"/>
    <property type="match status" value="1"/>
</dbReference>
<evidence type="ECO:0000259" key="2">
    <source>
        <dbReference type="PROSITE" id="PS50937"/>
    </source>
</evidence>
<dbReference type="PANTHER" id="PTHR30204">
    <property type="entry name" value="REDOX-CYCLING DRUG-SENSING TRANSCRIPTIONAL ACTIVATOR SOXR"/>
    <property type="match status" value="1"/>
</dbReference>
<dbReference type="EMBL" id="BMJH01000001">
    <property type="protein sequence ID" value="GGC54909.1"/>
    <property type="molecule type" value="Genomic_DNA"/>
</dbReference>
<dbReference type="GO" id="GO:0003700">
    <property type="term" value="F:DNA-binding transcription factor activity"/>
    <property type="evidence" value="ECO:0007669"/>
    <property type="project" value="InterPro"/>
</dbReference>
<dbReference type="AlphaFoldDB" id="A0A916TZW6"/>
<accession>A0A916TZW6</accession>